<proteinExistence type="predicted"/>
<feature type="compositionally biased region" description="Polar residues" evidence="1">
    <location>
        <begin position="139"/>
        <end position="151"/>
    </location>
</feature>
<accession>A0A8T1GTR6</accession>
<name>A0A8T1GTR6_9STRA</name>
<dbReference type="GO" id="GO:0015074">
    <property type="term" value="P:DNA integration"/>
    <property type="evidence" value="ECO:0007669"/>
    <property type="project" value="InterPro"/>
</dbReference>
<gene>
    <name evidence="2" type="ORF">PC129_g23812</name>
</gene>
<dbReference type="Gene3D" id="1.10.443.10">
    <property type="entry name" value="Intergrase catalytic core"/>
    <property type="match status" value="1"/>
</dbReference>
<dbReference type="Proteomes" id="UP000760860">
    <property type="component" value="Unassembled WGS sequence"/>
</dbReference>
<dbReference type="EMBL" id="RCMV01002952">
    <property type="protein sequence ID" value="KAG3200497.1"/>
    <property type="molecule type" value="Genomic_DNA"/>
</dbReference>
<dbReference type="GO" id="GO:0003677">
    <property type="term" value="F:DNA binding"/>
    <property type="evidence" value="ECO:0007669"/>
    <property type="project" value="InterPro"/>
</dbReference>
<organism evidence="2 3">
    <name type="scientific">Phytophthora cactorum</name>
    <dbReference type="NCBI Taxonomy" id="29920"/>
    <lineage>
        <taxon>Eukaryota</taxon>
        <taxon>Sar</taxon>
        <taxon>Stramenopiles</taxon>
        <taxon>Oomycota</taxon>
        <taxon>Peronosporomycetes</taxon>
        <taxon>Peronosporales</taxon>
        <taxon>Peronosporaceae</taxon>
        <taxon>Phytophthora</taxon>
    </lineage>
</organism>
<comment type="caution">
    <text evidence="2">The sequence shown here is derived from an EMBL/GenBank/DDBJ whole genome shotgun (WGS) entry which is preliminary data.</text>
</comment>
<evidence type="ECO:0000313" key="2">
    <source>
        <dbReference type="EMBL" id="KAG3200497.1"/>
    </source>
</evidence>
<dbReference type="AlphaFoldDB" id="A0A8T1GTR6"/>
<feature type="region of interest" description="Disordered" evidence="1">
    <location>
        <begin position="127"/>
        <end position="151"/>
    </location>
</feature>
<evidence type="ECO:0000313" key="3">
    <source>
        <dbReference type="Proteomes" id="UP000760860"/>
    </source>
</evidence>
<protein>
    <submittedName>
        <fullName evidence="2">Uncharacterized protein</fullName>
    </submittedName>
</protein>
<dbReference type="InterPro" id="IPR013762">
    <property type="entry name" value="Integrase-like_cat_sf"/>
</dbReference>
<evidence type="ECO:0000256" key="1">
    <source>
        <dbReference type="SAM" id="MobiDB-lite"/>
    </source>
</evidence>
<reference evidence="2" key="1">
    <citation type="submission" date="2018-05" db="EMBL/GenBank/DDBJ databases">
        <title>Effector identification in a new, highly contiguous assembly of the strawberry crown rot pathogen Phytophthora cactorum.</title>
        <authorList>
            <person name="Armitage A.D."/>
            <person name="Nellist C.F."/>
            <person name="Bates H."/>
            <person name="Vickerstaff R.J."/>
            <person name="Harrison R.J."/>
        </authorList>
    </citation>
    <scope>NUCLEOTIDE SEQUENCE</scope>
    <source>
        <strain evidence="2">P421</strain>
    </source>
</reference>
<sequence length="151" mass="16055">MSLGPVVAAEACLLARMRWIRSDIRLGPYRTPTSSSTTIQKTAVVKLIKEVAKRSGSNPTECSTHSLRVGGACALLAAGKKRTSDQADGHMLKLVLFGLYMTPSRNASRRGRTHDQYVNVGVPDVKIRPQGGGGVGNQAAPTNQTTAPLMP</sequence>
<dbReference type="GO" id="GO:0006310">
    <property type="term" value="P:DNA recombination"/>
    <property type="evidence" value="ECO:0007669"/>
    <property type="project" value="InterPro"/>
</dbReference>